<dbReference type="PANTHER" id="PTHR43283:SF14">
    <property type="entry name" value="BLL8153 PROTEIN"/>
    <property type="match status" value="1"/>
</dbReference>
<feature type="domain" description="Beta-lactamase-related" evidence="1">
    <location>
        <begin position="81"/>
        <end position="358"/>
    </location>
</feature>
<keyword evidence="5" id="KW-1185">Reference proteome</keyword>
<proteinExistence type="predicted"/>
<gene>
    <name evidence="3" type="ORF">DFR51_0611</name>
    <name evidence="2" type="ORF">SmB9_16420</name>
</gene>
<dbReference type="EMBL" id="RBWX01000007">
    <property type="protein sequence ID" value="RKS91063.1"/>
    <property type="molecule type" value="Genomic_DNA"/>
</dbReference>
<accession>A0AAD1D691</accession>
<dbReference type="AlphaFoldDB" id="A0AAD1D691"/>
<dbReference type="SUPFAM" id="SSF56601">
    <property type="entry name" value="beta-lactamase/transpeptidase-like"/>
    <property type="match status" value="1"/>
</dbReference>
<sequence length="379" mass="41773">MSIDPGDKAELLKLFGGTLMPGEVVHALLRNSRVFPYGIVSRGSGAPKMLSYSSEPFPAIAVEHDGRTFDMADFLSVNRVAGLLILKDGQVAFEQYELGLDADTHWASCSVAKSIASTLVGAAMYDGAVRDLDAPLTDYIEIGGPYAEVSLRQLLRMCTGVEWSEEYVDPGSERRKLLARQLEFQPRAVVEHMAGLSRCAPPGGSWAYNTGESYLVAAVLEKATGRPLTEYLSEKIWSRLGMEQDATWWLDSPGGMVVSGSGMGATLRDYARFGQFVLDDGVIAGERVVPEGWFKEAGSPFRIGERSIPYGYMWWMPELQDPELEGTFQAEGIYGQYIHVNPRERLVIAMLSARSKPNYRLRFGLNDDAFFAAVARALK</sequence>
<evidence type="ECO:0000259" key="1">
    <source>
        <dbReference type="Pfam" id="PF00144"/>
    </source>
</evidence>
<dbReference type="EMBL" id="AP018711">
    <property type="protein sequence ID" value="BBE33984.1"/>
    <property type="molecule type" value="Genomic_DNA"/>
</dbReference>
<reference evidence="3 5" key="2">
    <citation type="submission" date="2018-10" db="EMBL/GenBank/DDBJ databases">
        <title>Genomic Encyclopedia of Type Strains, Phase IV (KMG-IV): sequencing the most valuable type-strain genomes for metagenomic binning, comparative biology and taxonomic classification.</title>
        <authorList>
            <person name="Goeker M."/>
        </authorList>
    </citation>
    <scope>NUCLEOTIDE SEQUENCE [LARGE SCALE GENOMIC DNA]</scope>
    <source>
        <strain evidence="3 5">DSM 19791</strain>
    </source>
</reference>
<dbReference type="InterPro" id="IPR050789">
    <property type="entry name" value="Diverse_Enzym_Activities"/>
</dbReference>
<dbReference type="Proteomes" id="UP000275727">
    <property type="component" value="Chromosome"/>
</dbReference>
<dbReference type="Pfam" id="PF00144">
    <property type="entry name" value="Beta-lactamase"/>
    <property type="match status" value="1"/>
</dbReference>
<evidence type="ECO:0000313" key="4">
    <source>
        <dbReference type="Proteomes" id="UP000275727"/>
    </source>
</evidence>
<reference evidence="2 4" key="1">
    <citation type="submission" date="2018-06" db="EMBL/GenBank/DDBJ databases">
        <title>Complete Genome Sequence of the Microcystin-Degrading Bacterium Sphingosinicella microcystinivorans Strain B-9.</title>
        <authorList>
            <person name="Jin H."/>
            <person name="Nishizawa T."/>
            <person name="Guo Y."/>
            <person name="Nishizawa A."/>
            <person name="Park H."/>
            <person name="Kato H."/>
            <person name="Tsuji K."/>
            <person name="Harada K."/>
        </authorList>
    </citation>
    <scope>NUCLEOTIDE SEQUENCE [LARGE SCALE GENOMIC DNA]</scope>
    <source>
        <strain evidence="2 4">B9</strain>
    </source>
</reference>
<evidence type="ECO:0000313" key="3">
    <source>
        <dbReference type="EMBL" id="RKS91063.1"/>
    </source>
</evidence>
<name>A0AAD1D691_SPHMI</name>
<dbReference type="Gene3D" id="3.40.710.10">
    <property type="entry name" value="DD-peptidase/beta-lactamase superfamily"/>
    <property type="match status" value="1"/>
</dbReference>
<dbReference type="KEGG" id="smic:SmB9_16420"/>
<organism evidence="2 4">
    <name type="scientific">Sphingosinicella microcystinivorans</name>
    <dbReference type="NCBI Taxonomy" id="335406"/>
    <lineage>
        <taxon>Bacteria</taxon>
        <taxon>Pseudomonadati</taxon>
        <taxon>Pseudomonadota</taxon>
        <taxon>Alphaproteobacteria</taxon>
        <taxon>Sphingomonadales</taxon>
        <taxon>Sphingosinicellaceae</taxon>
        <taxon>Sphingosinicella</taxon>
    </lineage>
</organism>
<evidence type="ECO:0000313" key="2">
    <source>
        <dbReference type="EMBL" id="BBE33984.1"/>
    </source>
</evidence>
<dbReference type="Proteomes" id="UP000276029">
    <property type="component" value="Unassembled WGS sequence"/>
</dbReference>
<dbReference type="RefSeq" id="WP_121047555.1">
    <property type="nucleotide sequence ID" value="NZ_AP018711.1"/>
</dbReference>
<evidence type="ECO:0000313" key="5">
    <source>
        <dbReference type="Proteomes" id="UP000276029"/>
    </source>
</evidence>
<dbReference type="InterPro" id="IPR001466">
    <property type="entry name" value="Beta-lactam-related"/>
</dbReference>
<dbReference type="InterPro" id="IPR012338">
    <property type="entry name" value="Beta-lactam/transpept-like"/>
</dbReference>
<dbReference type="PANTHER" id="PTHR43283">
    <property type="entry name" value="BETA-LACTAMASE-RELATED"/>
    <property type="match status" value="1"/>
</dbReference>
<protein>
    <submittedName>
        <fullName evidence="3">CubicO group peptidase (Beta-lactamase class C family)</fullName>
    </submittedName>
</protein>